<dbReference type="Pfam" id="PF14592">
    <property type="entry name" value="Chondroitinas_B"/>
    <property type="match status" value="1"/>
</dbReference>
<dbReference type="InterPro" id="IPR012334">
    <property type="entry name" value="Pectin_lyas_fold"/>
</dbReference>
<dbReference type="InterPro" id="IPR039513">
    <property type="entry name" value="PL-6"/>
</dbReference>
<evidence type="ECO:0008006" key="4">
    <source>
        <dbReference type="Google" id="ProtNLM"/>
    </source>
</evidence>
<dbReference type="Proteomes" id="UP000286075">
    <property type="component" value="Unassembled WGS sequence"/>
</dbReference>
<accession>A0A413HBZ0</accession>
<proteinExistence type="predicted"/>
<evidence type="ECO:0000256" key="1">
    <source>
        <dbReference type="SAM" id="SignalP"/>
    </source>
</evidence>
<dbReference type="RefSeq" id="WP_117986350.1">
    <property type="nucleotide sequence ID" value="NZ_CABMFG010000001.1"/>
</dbReference>
<name>A0A413HBZ0_9BACE</name>
<dbReference type="SUPFAM" id="SSF51126">
    <property type="entry name" value="Pectin lyase-like"/>
    <property type="match status" value="1"/>
</dbReference>
<dbReference type="OrthoDB" id="6475864at2"/>
<evidence type="ECO:0000313" key="2">
    <source>
        <dbReference type="EMBL" id="RGX81251.1"/>
    </source>
</evidence>
<dbReference type="Gene3D" id="2.160.20.10">
    <property type="entry name" value="Single-stranded right-handed beta-helix, Pectin lyase-like"/>
    <property type="match status" value="1"/>
</dbReference>
<feature type="chain" id="PRO_5019381238" description="Chondroitinase B" evidence="1">
    <location>
        <begin position="20"/>
        <end position="465"/>
    </location>
</feature>
<dbReference type="CDD" id="cd14251">
    <property type="entry name" value="PL-6"/>
    <property type="match status" value="1"/>
</dbReference>
<dbReference type="EMBL" id="QSCF01000001">
    <property type="protein sequence ID" value="RGX81251.1"/>
    <property type="molecule type" value="Genomic_DNA"/>
</dbReference>
<evidence type="ECO:0000313" key="3">
    <source>
        <dbReference type="Proteomes" id="UP000286075"/>
    </source>
</evidence>
<dbReference type="InterPro" id="IPR011050">
    <property type="entry name" value="Pectin_lyase_fold/virulence"/>
</dbReference>
<dbReference type="AlphaFoldDB" id="A0A413HBZ0"/>
<gene>
    <name evidence="2" type="ORF">DXA68_01115</name>
</gene>
<feature type="signal peptide" evidence="1">
    <location>
        <begin position="1"/>
        <end position="19"/>
    </location>
</feature>
<reference evidence="2 3" key="1">
    <citation type="submission" date="2018-08" db="EMBL/GenBank/DDBJ databases">
        <title>A genome reference for cultivated species of the human gut microbiota.</title>
        <authorList>
            <person name="Zou Y."/>
            <person name="Xue W."/>
            <person name="Luo G."/>
        </authorList>
    </citation>
    <scope>NUCLEOTIDE SEQUENCE [LARGE SCALE GENOMIC DNA]</scope>
    <source>
        <strain evidence="2 3">OF03-9BH</strain>
    </source>
</reference>
<comment type="caution">
    <text evidence="2">The sequence shown here is derived from an EMBL/GenBank/DDBJ whole genome shotgun (WGS) entry which is preliminary data.</text>
</comment>
<sequence>MMKKLCILLFLSISMGASAVEYTFSPKDVPAMKQLLGSGTLQPGDVVVLKDGTYDNLEEVHFTGKGVFSKPIIWRAENPGKAVISGKLSLRIYGEHLQLKDLLFYKAWAIGHDMIDFQKEKGTYASYCRMTGCVIDECNNPAKGTRPNEGDEYWVGLRGTNNRIDHCYFANKRVGGLVLQVWLSADNHLNNHVIDHNFFGERQPYGGNGAEIIRIGHSWSSQWESRTIVENNVFFRCSGENEIISVKSCHNVLRRNLFYESAGGLVCRHGHYNIIESNTFIGHGLRGTAGIRIINQGHTVYDNYIKDVKSFGLLVRVGVYERPTAETNVKEEPLTSYHRVENVDIAYNTFLNSSLELGSGRGEKMPRNVRFAHNLFTGQNPELKIVRADEVLPGFLFLDNQWAFPDIASLPAVPYERVRSGFDAVDAPAGLERKEKERIDACIFTVGPTWYEAMKENVNYIDMHR</sequence>
<keyword evidence="1" id="KW-0732">Signal</keyword>
<protein>
    <recommendedName>
        <fullName evidence="4">Chondroitinase B</fullName>
    </recommendedName>
</protein>
<organism evidence="2 3">
    <name type="scientific">Bacteroides stercorirosoris</name>
    <dbReference type="NCBI Taxonomy" id="871324"/>
    <lineage>
        <taxon>Bacteria</taxon>
        <taxon>Pseudomonadati</taxon>
        <taxon>Bacteroidota</taxon>
        <taxon>Bacteroidia</taxon>
        <taxon>Bacteroidales</taxon>
        <taxon>Bacteroidaceae</taxon>
        <taxon>Bacteroides</taxon>
    </lineage>
</organism>